<feature type="binding site" evidence="5">
    <location>
        <begin position="257"/>
        <end position="261"/>
    </location>
    <ligand>
        <name>NAD(+)</name>
        <dbReference type="ChEBI" id="CHEBI:57540"/>
    </ligand>
</feature>
<accession>A0A139AKL5</accession>
<keyword evidence="5" id="KW-0963">Cytoplasm</keyword>
<dbReference type="OrthoDB" id="418179at2759"/>
<dbReference type="InterPro" id="IPR036291">
    <property type="entry name" value="NAD(P)-bd_dom_sf"/>
</dbReference>
<dbReference type="EC" id="1.17.1.9" evidence="2 5"/>
<comment type="catalytic activity">
    <reaction evidence="1 5">
        <text>formate + NAD(+) = CO2 + NADH</text>
        <dbReference type="Rhea" id="RHEA:15985"/>
        <dbReference type="ChEBI" id="CHEBI:15740"/>
        <dbReference type="ChEBI" id="CHEBI:16526"/>
        <dbReference type="ChEBI" id="CHEBI:57540"/>
        <dbReference type="ChEBI" id="CHEBI:57945"/>
        <dbReference type="EC" id="1.17.1.9"/>
    </reaction>
</comment>
<dbReference type="PROSITE" id="PS00670">
    <property type="entry name" value="D_2_HYDROXYACID_DH_2"/>
    <property type="match status" value="1"/>
</dbReference>
<dbReference type="GO" id="GO:0008863">
    <property type="term" value="F:formate dehydrogenase (NAD+) activity"/>
    <property type="evidence" value="ECO:0007669"/>
    <property type="project" value="UniProtKB-UniRule"/>
</dbReference>
<feature type="binding site" evidence="5">
    <location>
        <position position="223"/>
    </location>
    <ligand>
        <name>NAD(+)</name>
        <dbReference type="ChEBI" id="CHEBI:57540"/>
    </ligand>
</feature>
<feature type="binding site" evidence="5">
    <location>
        <position position="123"/>
    </location>
    <ligand>
        <name>substrate</name>
    </ligand>
</feature>
<dbReference type="GO" id="GO:0051287">
    <property type="term" value="F:NAD binding"/>
    <property type="evidence" value="ECO:0007669"/>
    <property type="project" value="InterPro"/>
</dbReference>
<dbReference type="SUPFAM" id="SSF52283">
    <property type="entry name" value="Formate/glycerate dehydrogenase catalytic domain-like"/>
    <property type="match status" value="1"/>
</dbReference>
<evidence type="ECO:0000259" key="6">
    <source>
        <dbReference type="Pfam" id="PF00389"/>
    </source>
</evidence>
<keyword evidence="3 5" id="KW-0560">Oxidoreductase</keyword>
<sequence>MLRTIFSQSSRVITQSAFTGARALSASAVSRDKVLMVLYEAGEAAKEQRLLGCKENALGLRGWLESQGHTVVATSDKEGPNSEFEKHIEDAHVVITTPFHPGYVTADRIAKAKNLKLCITAGVGSDHVDLDAANTKNIGVYEVTGSNVTSVAEHVVMAILCLVRNFVPAHEMIKKGEWKVADVAKASFDVEGKVIGTVGCGRIGYRVLQRLQPFEPKELLYSDYQPISKELEDAVGVRHVSLEELVAKCDIITINAPLTPETRGLFNKELLAKCKKGVYIVNTARGAIVDTQALVDAVESGHVAGYAGDVWFPQPASRYHPWRIMPRHAMTPHVSGTTLDAQTRYANGVKDILTRYYAKEPQQPQNIICEGGAILSRAYSKTGKIETKVSDSGA</sequence>
<proteinExistence type="inferred from homology"/>
<dbReference type="STRING" id="1344416.A0A139AKL5"/>
<evidence type="ECO:0000256" key="4">
    <source>
        <dbReference type="ARBA" id="ARBA00023027"/>
    </source>
</evidence>
<comment type="caution">
    <text evidence="5">Lacks conserved residue(s) required for the propagation of feature annotation.</text>
</comment>
<dbReference type="NCBIfam" id="NF005750">
    <property type="entry name" value="PRK07574.1"/>
    <property type="match status" value="1"/>
</dbReference>
<evidence type="ECO:0000256" key="3">
    <source>
        <dbReference type="ARBA" id="ARBA00023002"/>
    </source>
</evidence>
<evidence type="ECO:0000313" key="9">
    <source>
        <dbReference type="Proteomes" id="UP000070544"/>
    </source>
</evidence>
<feature type="binding site" evidence="5">
    <location>
        <begin position="202"/>
        <end position="203"/>
    </location>
    <ligand>
        <name>NAD(+)</name>
        <dbReference type="ChEBI" id="CHEBI:57540"/>
    </ligand>
</feature>
<gene>
    <name evidence="8" type="ORF">M427DRAFT_97406</name>
</gene>
<dbReference type="InterPro" id="IPR006140">
    <property type="entry name" value="D-isomer_DH_NAD-bd"/>
</dbReference>
<protein>
    <recommendedName>
        <fullName evidence="2 5">Formate dehydrogenase</fullName>
        <shortName evidence="5">FDH</shortName>
        <ecNumber evidence="2 5">1.17.1.9</ecNumber>
    </recommendedName>
    <alternativeName>
        <fullName evidence="5">NAD-dependent formate dehydrogenase</fullName>
    </alternativeName>
</protein>
<feature type="binding site" evidence="5">
    <location>
        <position position="283"/>
    </location>
    <ligand>
        <name>NAD(+)</name>
        <dbReference type="ChEBI" id="CHEBI:57540"/>
    </ligand>
</feature>
<dbReference type="InterPro" id="IPR033689">
    <property type="entry name" value="FDH_NAD-dep"/>
</dbReference>
<dbReference type="CDD" id="cd05302">
    <property type="entry name" value="FDH"/>
    <property type="match status" value="1"/>
</dbReference>
<comment type="subunit">
    <text evidence="5">Homodimer.</text>
</comment>
<dbReference type="OMA" id="HYTDRHR"/>
<feature type="binding site" evidence="5">
    <location>
        <begin position="333"/>
        <end position="336"/>
    </location>
    <ligand>
        <name>NAD(+)</name>
        <dbReference type="ChEBI" id="CHEBI:57540"/>
    </ligand>
</feature>
<comment type="subcellular location">
    <subcellularLocation>
        <location evidence="5">Cytoplasm</location>
    </subcellularLocation>
</comment>
<evidence type="ECO:0000259" key="7">
    <source>
        <dbReference type="Pfam" id="PF02826"/>
    </source>
</evidence>
<evidence type="ECO:0000313" key="8">
    <source>
        <dbReference type="EMBL" id="KXS17074.1"/>
    </source>
</evidence>
<comment type="similarity">
    <text evidence="5">Belongs to the D-isomer specific 2-hydroxyacid dehydrogenase family. FDH subfamily.</text>
</comment>
<dbReference type="InterPro" id="IPR029753">
    <property type="entry name" value="D-isomer_DH_CS"/>
</dbReference>
<dbReference type="SUPFAM" id="SSF51735">
    <property type="entry name" value="NAD(P)-binding Rossmann-fold domains"/>
    <property type="match status" value="1"/>
</dbReference>
<dbReference type="FunFam" id="3.40.50.720:FF:000057">
    <property type="entry name" value="Formate dehydrogenase"/>
    <property type="match status" value="1"/>
</dbReference>
<dbReference type="GO" id="GO:0042183">
    <property type="term" value="P:formate catabolic process"/>
    <property type="evidence" value="ECO:0007669"/>
    <property type="project" value="UniProtKB-UniRule"/>
</dbReference>
<evidence type="ECO:0000256" key="2">
    <source>
        <dbReference type="ARBA" id="ARBA00013128"/>
    </source>
</evidence>
<dbReference type="Gene3D" id="3.40.50.720">
    <property type="entry name" value="NAD(P)-binding Rossmann-like Domain"/>
    <property type="match status" value="2"/>
</dbReference>
<dbReference type="Pfam" id="PF00389">
    <property type="entry name" value="2-Hacid_dh"/>
    <property type="match status" value="1"/>
</dbReference>
<feature type="domain" description="D-isomer specific 2-hydroxyacid dehydrogenase catalytic" evidence="6">
    <location>
        <begin position="66"/>
        <end position="360"/>
    </location>
</feature>
<feature type="domain" description="D-isomer specific 2-hydroxyacid dehydrogenase NAD-binding" evidence="7">
    <location>
        <begin position="156"/>
        <end position="335"/>
    </location>
</feature>
<dbReference type="PANTHER" id="PTHR42938">
    <property type="entry name" value="FORMATE DEHYDROGENASE 1"/>
    <property type="match status" value="1"/>
</dbReference>
<dbReference type="PANTHER" id="PTHR42938:SF9">
    <property type="entry name" value="FORMATE DEHYDROGENASE 1"/>
    <property type="match status" value="1"/>
</dbReference>
<keyword evidence="4 5" id="KW-0520">NAD</keyword>
<name>A0A139AKL5_GONPJ</name>
<dbReference type="AlphaFoldDB" id="A0A139AKL5"/>
<dbReference type="Pfam" id="PF02826">
    <property type="entry name" value="2-Hacid_dh_C"/>
    <property type="match status" value="1"/>
</dbReference>
<feature type="site" description="Important for catalytic activity" evidence="5">
    <location>
        <position position="333"/>
    </location>
</feature>
<dbReference type="InterPro" id="IPR006139">
    <property type="entry name" value="D-isomer_2_OHA_DH_cat_dom"/>
</dbReference>
<evidence type="ECO:0000256" key="1">
    <source>
        <dbReference type="ARBA" id="ARBA00000455"/>
    </source>
</evidence>
<comment type="function">
    <text evidence="5">Catalyzes the NAD(+)-dependent oxidation of formate to carbon dioxide. Formate oxidation is the final step in the methanol oxidation pathway in methylotrophic microorganisms. Has a role in the detoxification of exogenous formate in non-methylotrophic organisms.</text>
</comment>
<dbReference type="GO" id="GO:0005829">
    <property type="term" value="C:cytosol"/>
    <property type="evidence" value="ECO:0007669"/>
    <property type="project" value="EnsemblFungi"/>
</dbReference>
<evidence type="ECO:0000256" key="5">
    <source>
        <dbReference type="HAMAP-Rule" id="MF_03210"/>
    </source>
</evidence>
<feature type="binding site" evidence="5">
    <location>
        <position position="147"/>
    </location>
    <ligand>
        <name>substrate</name>
    </ligand>
</feature>
<dbReference type="PROSITE" id="PS00671">
    <property type="entry name" value="D_2_HYDROXYACID_DH_3"/>
    <property type="match status" value="1"/>
</dbReference>
<feature type="binding site" evidence="5">
    <location>
        <position position="309"/>
    </location>
    <ligand>
        <name>NAD(+)</name>
        <dbReference type="ChEBI" id="CHEBI:57540"/>
    </ligand>
</feature>
<dbReference type="GO" id="GO:0016616">
    <property type="term" value="F:oxidoreductase activity, acting on the CH-OH group of donors, NAD or NADP as acceptor"/>
    <property type="evidence" value="ECO:0007669"/>
    <property type="project" value="InterPro"/>
</dbReference>
<dbReference type="EMBL" id="KQ965749">
    <property type="protein sequence ID" value="KXS17074.1"/>
    <property type="molecule type" value="Genomic_DNA"/>
</dbReference>
<organism evidence="8 9">
    <name type="scientific">Gonapodya prolifera (strain JEL478)</name>
    <name type="common">Monoblepharis prolifera</name>
    <dbReference type="NCBI Taxonomy" id="1344416"/>
    <lineage>
        <taxon>Eukaryota</taxon>
        <taxon>Fungi</taxon>
        <taxon>Fungi incertae sedis</taxon>
        <taxon>Chytridiomycota</taxon>
        <taxon>Chytridiomycota incertae sedis</taxon>
        <taxon>Monoblepharidomycetes</taxon>
        <taxon>Monoblepharidales</taxon>
        <taxon>Gonapodyaceae</taxon>
        <taxon>Gonapodya</taxon>
    </lineage>
</organism>
<reference evidence="8 9" key="1">
    <citation type="journal article" date="2015" name="Genome Biol. Evol.">
        <title>Phylogenomic analyses indicate that early fungi evolved digesting cell walls of algal ancestors of land plants.</title>
        <authorList>
            <person name="Chang Y."/>
            <person name="Wang S."/>
            <person name="Sekimoto S."/>
            <person name="Aerts A.L."/>
            <person name="Choi C."/>
            <person name="Clum A."/>
            <person name="LaButti K.M."/>
            <person name="Lindquist E.A."/>
            <person name="Yee Ngan C."/>
            <person name="Ohm R.A."/>
            <person name="Salamov A.A."/>
            <person name="Grigoriev I.V."/>
            <person name="Spatafora J.W."/>
            <person name="Berbee M.L."/>
        </authorList>
    </citation>
    <scope>NUCLEOTIDE SEQUENCE [LARGE SCALE GENOMIC DNA]</scope>
    <source>
        <strain evidence="8 9">JEL478</strain>
    </source>
</reference>
<feature type="site" description="Important for catalytic activity" evidence="5">
    <location>
        <position position="285"/>
    </location>
</feature>
<dbReference type="Proteomes" id="UP000070544">
    <property type="component" value="Unassembled WGS sequence"/>
</dbReference>
<keyword evidence="9" id="KW-1185">Reference proteome</keyword>
<dbReference type="HAMAP" id="MF_03210">
    <property type="entry name" value="Formate_dehydrogenase"/>
    <property type="match status" value="1"/>
</dbReference>